<dbReference type="SUPFAM" id="SSF56436">
    <property type="entry name" value="C-type lectin-like"/>
    <property type="match status" value="1"/>
</dbReference>
<keyword evidence="3" id="KW-1185">Reference proteome</keyword>
<dbReference type="CDD" id="cd00037">
    <property type="entry name" value="CLECT"/>
    <property type="match status" value="1"/>
</dbReference>
<dbReference type="Gene3D" id="3.10.100.10">
    <property type="entry name" value="Mannose-Binding Protein A, subunit A"/>
    <property type="match status" value="1"/>
</dbReference>
<evidence type="ECO:0000259" key="1">
    <source>
        <dbReference type="PROSITE" id="PS50041"/>
    </source>
</evidence>
<dbReference type="PANTHER" id="PTHR22803">
    <property type="entry name" value="MANNOSE, PHOSPHOLIPASE, LECTIN RECEPTOR RELATED"/>
    <property type="match status" value="1"/>
</dbReference>
<feature type="domain" description="C-type lectin" evidence="1">
    <location>
        <begin position="60"/>
        <end position="146"/>
    </location>
</feature>
<dbReference type="Pfam" id="PF00059">
    <property type="entry name" value="Lectin_C"/>
    <property type="match status" value="1"/>
</dbReference>
<dbReference type="InterPro" id="IPR001304">
    <property type="entry name" value="C-type_lectin-like"/>
</dbReference>
<dbReference type="InterPro" id="IPR050111">
    <property type="entry name" value="C-type_lectin/snaclec_domain"/>
</dbReference>
<dbReference type="InterPro" id="IPR016186">
    <property type="entry name" value="C-type_lectin-like/link_sf"/>
</dbReference>
<organism evidence="2 3">
    <name type="scientific">Mytilus edulis</name>
    <name type="common">Blue mussel</name>
    <dbReference type="NCBI Taxonomy" id="6550"/>
    <lineage>
        <taxon>Eukaryota</taxon>
        <taxon>Metazoa</taxon>
        <taxon>Spiralia</taxon>
        <taxon>Lophotrochozoa</taxon>
        <taxon>Mollusca</taxon>
        <taxon>Bivalvia</taxon>
        <taxon>Autobranchia</taxon>
        <taxon>Pteriomorphia</taxon>
        <taxon>Mytilida</taxon>
        <taxon>Mytiloidea</taxon>
        <taxon>Mytilidae</taxon>
        <taxon>Mytilinae</taxon>
        <taxon>Mytilus</taxon>
    </lineage>
</organism>
<reference evidence="2" key="1">
    <citation type="submission" date="2021-03" db="EMBL/GenBank/DDBJ databases">
        <authorList>
            <person name="Bekaert M."/>
        </authorList>
    </citation>
    <scope>NUCLEOTIDE SEQUENCE</scope>
</reference>
<dbReference type="EMBL" id="CAJPWZ010003321">
    <property type="protein sequence ID" value="CAG2257172.1"/>
    <property type="molecule type" value="Genomic_DNA"/>
</dbReference>
<sequence>MCAMMCISEAKCCEASYNNATYICRLDTSENCCVTMENFDGWEVIKNEKYEPACTGCISYGASFYKIPDDSKSWHNAKKSCECLGGKLLQAETAEENSFIKNKLSNTAIDGYWLGGYNFYKNGSFEWISNPGQPMTYSDMHSSQPNALITEL</sequence>
<name>A0A8S3VGS6_MYTED</name>
<protein>
    <recommendedName>
        <fullName evidence="1">C-type lectin domain-containing protein</fullName>
    </recommendedName>
</protein>
<dbReference type="PROSITE" id="PS50041">
    <property type="entry name" value="C_TYPE_LECTIN_2"/>
    <property type="match status" value="1"/>
</dbReference>
<evidence type="ECO:0000313" key="2">
    <source>
        <dbReference type="EMBL" id="CAG2257172.1"/>
    </source>
</evidence>
<comment type="caution">
    <text evidence="2">The sequence shown here is derived from an EMBL/GenBank/DDBJ whole genome shotgun (WGS) entry which is preliminary data.</text>
</comment>
<dbReference type="Proteomes" id="UP000683360">
    <property type="component" value="Unassembled WGS sequence"/>
</dbReference>
<dbReference type="OrthoDB" id="6159835at2759"/>
<accession>A0A8S3VGS6</accession>
<proteinExistence type="predicted"/>
<evidence type="ECO:0000313" key="3">
    <source>
        <dbReference type="Proteomes" id="UP000683360"/>
    </source>
</evidence>
<gene>
    <name evidence="2" type="ORF">MEDL_68434</name>
</gene>
<dbReference type="InterPro" id="IPR016187">
    <property type="entry name" value="CTDL_fold"/>
</dbReference>
<dbReference type="AlphaFoldDB" id="A0A8S3VGS6"/>